<evidence type="ECO:0000313" key="2">
    <source>
        <dbReference type="Proteomes" id="UP000233837"/>
    </source>
</evidence>
<dbReference type="Proteomes" id="UP000233837">
    <property type="component" value="Unassembled WGS sequence"/>
</dbReference>
<protein>
    <submittedName>
        <fullName evidence="1">Uncharacterized protein</fullName>
    </submittedName>
</protein>
<reference evidence="1 2" key="1">
    <citation type="journal article" date="2016" name="Sci. Rep.">
        <title>The Dendrobium catenatum Lindl. genome sequence provides insights into polysaccharide synthase, floral development and adaptive evolution.</title>
        <authorList>
            <person name="Zhang G.Q."/>
            <person name="Xu Q."/>
            <person name="Bian C."/>
            <person name="Tsai W.C."/>
            <person name="Yeh C.M."/>
            <person name="Liu K.W."/>
            <person name="Yoshida K."/>
            <person name="Zhang L.S."/>
            <person name="Chang S.B."/>
            <person name="Chen F."/>
            <person name="Shi Y."/>
            <person name="Su Y.Y."/>
            <person name="Zhang Y.Q."/>
            <person name="Chen L.J."/>
            <person name="Yin Y."/>
            <person name="Lin M."/>
            <person name="Huang H."/>
            <person name="Deng H."/>
            <person name="Wang Z.W."/>
            <person name="Zhu S.L."/>
            <person name="Zhao X."/>
            <person name="Deng C."/>
            <person name="Niu S.C."/>
            <person name="Huang J."/>
            <person name="Wang M."/>
            <person name="Liu G.H."/>
            <person name="Yang H.J."/>
            <person name="Xiao X.J."/>
            <person name="Hsiao Y.Y."/>
            <person name="Wu W.L."/>
            <person name="Chen Y.Y."/>
            <person name="Mitsuda N."/>
            <person name="Ohme-Takagi M."/>
            <person name="Luo Y.B."/>
            <person name="Van de Peer Y."/>
            <person name="Liu Z.J."/>
        </authorList>
    </citation>
    <scope>NUCLEOTIDE SEQUENCE [LARGE SCALE GENOMIC DNA]</scope>
    <source>
        <tissue evidence="1">The whole plant</tissue>
    </source>
</reference>
<accession>A0A2I0XIW6</accession>
<organism evidence="1 2">
    <name type="scientific">Dendrobium catenatum</name>
    <dbReference type="NCBI Taxonomy" id="906689"/>
    <lineage>
        <taxon>Eukaryota</taxon>
        <taxon>Viridiplantae</taxon>
        <taxon>Streptophyta</taxon>
        <taxon>Embryophyta</taxon>
        <taxon>Tracheophyta</taxon>
        <taxon>Spermatophyta</taxon>
        <taxon>Magnoliopsida</taxon>
        <taxon>Liliopsida</taxon>
        <taxon>Asparagales</taxon>
        <taxon>Orchidaceae</taxon>
        <taxon>Epidendroideae</taxon>
        <taxon>Malaxideae</taxon>
        <taxon>Dendrobiinae</taxon>
        <taxon>Dendrobium</taxon>
    </lineage>
</organism>
<sequence>MADPNLDFGFIYNEQGNVNILPSTFFDVNPEIDNSAKEYLDRIIFTLSEAIEEQLANVKWQITFAPR</sequence>
<gene>
    <name evidence="1" type="ORF">MA16_Dca021180</name>
</gene>
<name>A0A2I0XIW6_9ASPA</name>
<reference evidence="1 2" key="2">
    <citation type="journal article" date="2017" name="Nature">
        <title>The Apostasia genome and the evolution of orchids.</title>
        <authorList>
            <person name="Zhang G.Q."/>
            <person name="Liu K.W."/>
            <person name="Li Z."/>
            <person name="Lohaus R."/>
            <person name="Hsiao Y.Y."/>
            <person name="Niu S.C."/>
            <person name="Wang J.Y."/>
            <person name="Lin Y.C."/>
            <person name="Xu Q."/>
            <person name="Chen L.J."/>
            <person name="Yoshida K."/>
            <person name="Fujiwara S."/>
            <person name="Wang Z.W."/>
            <person name="Zhang Y.Q."/>
            <person name="Mitsuda N."/>
            <person name="Wang M."/>
            <person name="Liu G.H."/>
            <person name="Pecoraro L."/>
            <person name="Huang H.X."/>
            <person name="Xiao X.J."/>
            <person name="Lin M."/>
            <person name="Wu X.Y."/>
            <person name="Wu W.L."/>
            <person name="Chen Y.Y."/>
            <person name="Chang S.B."/>
            <person name="Sakamoto S."/>
            <person name="Ohme-Takagi M."/>
            <person name="Yagi M."/>
            <person name="Zeng S.J."/>
            <person name="Shen C.Y."/>
            <person name="Yeh C.M."/>
            <person name="Luo Y.B."/>
            <person name="Tsai W.C."/>
            <person name="Van de Peer Y."/>
            <person name="Liu Z.J."/>
        </authorList>
    </citation>
    <scope>NUCLEOTIDE SEQUENCE [LARGE SCALE GENOMIC DNA]</scope>
    <source>
        <tissue evidence="1">The whole plant</tissue>
    </source>
</reference>
<evidence type="ECO:0000313" key="1">
    <source>
        <dbReference type="EMBL" id="PKU87834.1"/>
    </source>
</evidence>
<keyword evidence="2" id="KW-1185">Reference proteome</keyword>
<dbReference type="AlphaFoldDB" id="A0A2I0XIW6"/>
<proteinExistence type="predicted"/>
<dbReference type="EMBL" id="KZ501850">
    <property type="protein sequence ID" value="PKU87834.1"/>
    <property type="molecule type" value="Genomic_DNA"/>
</dbReference>